<protein>
    <submittedName>
        <fullName evidence="1">Uncharacterized protein</fullName>
    </submittedName>
</protein>
<accession>A0A1H7SJV0</accession>
<dbReference type="Proteomes" id="UP000198548">
    <property type="component" value="Unassembled WGS sequence"/>
</dbReference>
<organism evidence="1 2">
    <name type="scientific">Alkalibacterium putridalgicola</name>
    <dbReference type="NCBI Taxonomy" id="426703"/>
    <lineage>
        <taxon>Bacteria</taxon>
        <taxon>Bacillati</taxon>
        <taxon>Bacillota</taxon>
        <taxon>Bacilli</taxon>
        <taxon>Lactobacillales</taxon>
        <taxon>Carnobacteriaceae</taxon>
        <taxon>Alkalibacterium</taxon>
    </lineage>
</organism>
<name>A0A1H7SJV0_9LACT</name>
<evidence type="ECO:0000313" key="2">
    <source>
        <dbReference type="Proteomes" id="UP000198548"/>
    </source>
</evidence>
<evidence type="ECO:0000313" key="1">
    <source>
        <dbReference type="EMBL" id="SEL72920.1"/>
    </source>
</evidence>
<dbReference type="AlphaFoldDB" id="A0A1H7SJV0"/>
<feature type="non-terminal residue" evidence="1">
    <location>
        <position position="1"/>
    </location>
</feature>
<sequence>KQHHYYYVLIELPIRGSQLKHRNTISGGLISLLIDALVKTNSLSTANELHIGRSQEHNSLSSAMISTLDVLTRKIV</sequence>
<dbReference type="EMBL" id="FOBL01000008">
    <property type="protein sequence ID" value="SEL72920.1"/>
    <property type="molecule type" value="Genomic_DNA"/>
</dbReference>
<proteinExistence type="predicted"/>
<reference evidence="1 2" key="1">
    <citation type="submission" date="2016-10" db="EMBL/GenBank/DDBJ databases">
        <authorList>
            <person name="de Groot N.N."/>
        </authorList>
    </citation>
    <scope>NUCLEOTIDE SEQUENCE [LARGE SCALE GENOMIC DNA]</scope>
    <source>
        <strain evidence="1 2">DSM 19182</strain>
    </source>
</reference>
<gene>
    <name evidence="1" type="ORF">SAMN04488100_10879</name>
</gene>
<dbReference type="STRING" id="426703.SAMN04488100_10879"/>